<dbReference type="Proteomes" id="UP000061546">
    <property type="component" value="Chromosome"/>
</dbReference>
<dbReference type="InterPro" id="IPR042195">
    <property type="entry name" value="ArgJ_beta_C"/>
</dbReference>
<keyword evidence="3 10" id="KW-0055">Arginine biosynthesis</keyword>
<dbReference type="GO" id="GO:0004358">
    <property type="term" value="F:L-glutamate N-acetyltransferase activity, acting on acetyl-L-ornithine as donor"/>
    <property type="evidence" value="ECO:0007669"/>
    <property type="project" value="UniProtKB-UniRule"/>
</dbReference>
<dbReference type="Gene3D" id="3.10.20.340">
    <property type="entry name" value="ArgJ beta chain, C-terminal domain"/>
    <property type="match status" value="1"/>
</dbReference>
<comment type="catalytic activity">
    <reaction evidence="9 10">
        <text>N(2)-acetyl-L-ornithine + L-glutamate = N-acetyl-L-glutamate + L-ornithine</text>
        <dbReference type="Rhea" id="RHEA:15349"/>
        <dbReference type="ChEBI" id="CHEBI:29985"/>
        <dbReference type="ChEBI" id="CHEBI:44337"/>
        <dbReference type="ChEBI" id="CHEBI:46911"/>
        <dbReference type="ChEBI" id="CHEBI:57805"/>
        <dbReference type="EC" id="2.3.1.35"/>
    </reaction>
</comment>
<sequence length="408" mass="43908">MQSFIEEEEKTYEVVPFTWPKGYKADGVYVGLRKNPEKKDMGWLYSEVPAQAAGTYTTNQFQAAPTKLTKQTINKEHLLQGIVMNTANANSVTGKQGMIDALQMQAWAAEKMAVDSDLVGVASTGVIGEPLPMNLIKKGVDKLQLLDNFYVTEAVLTTDKHTKTISTQIELDGQTVTISGFCKGSGMIHPKMATMLGFVVTDAKIADGALQGMLSQEVDSTFNQITVDGDTSTNDMVVTMANGLAGNEPIENDDSANAQTFLNAYNAVLTQLAQDIAADGEGSTKLVEVNVENAANHADAQKVAKAVVGSNLVKAAIFGEDANWGRIIAAIGQTNAQVDVDHTSVWLNDLPLVTDSHSADFDEAVMKQTLSENKITILVDLHSGNATGQAWGCDLTYNYVRINATYRS</sequence>
<dbReference type="InterPro" id="IPR002813">
    <property type="entry name" value="Arg_biosynth_ArgJ"/>
</dbReference>
<evidence type="ECO:0000256" key="6">
    <source>
        <dbReference type="ARBA" id="ARBA00022813"/>
    </source>
</evidence>
<comment type="pathway">
    <text evidence="10">Amino-acid biosynthesis; L-arginine biosynthesis; N(2)-acetyl-L-ornithine from L-glutamate: step 1/4.</text>
</comment>
<evidence type="ECO:0000256" key="10">
    <source>
        <dbReference type="HAMAP-Rule" id="MF_01106"/>
    </source>
</evidence>
<dbReference type="UniPathway" id="UPA00068">
    <property type="reaction ID" value="UER00106"/>
</dbReference>
<evidence type="ECO:0000256" key="2">
    <source>
        <dbReference type="ARBA" id="ARBA00011475"/>
    </source>
</evidence>
<feature type="binding site" evidence="10">
    <location>
        <position position="183"/>
    </location>
    <ligand>
        <name>substrate</name>
    </ligand>
</feature>
<proteinExistence type="inferred from homology"/>
<feature type="chain" id="PRO_5023362888" description="Arginine biosynthesis bifunctional protein ArgJ alpha chain" evidence="10">
    <location>
        <begin position="1"/>
        <end position="193"/>
    </location>
</feature>
<feature type="chain" id="PRO_5023362887" description="Arginine biosynthesis bifunctional protein ArgJ beta chain" evidence="10">
    <location>
        <begin position="194"/>
        <end position="408"/>
    </location>
</feature>
<organism evidence="11 12">
    <name type="scientific">Companilactobacillus heilongjiangensis</name>
    <dbReference type="NCBI Taxonomy" id="1074467"/>
    <lineage>
        <taxon>Bacteria</taxon>
        <taxon>Bacillati</taxon>
        <taxon>Bacillota</taxon>
        <taxon>Bacilli</taxon>
        <taxon>Lactobacillales</taxon>
        <taxon>Lactobacillaceae</taxon>
        <taxon>Companilactobacillus</taxon>
    </lineage>
</organism>
<dbReference type="KEGG" id="lhi:JP39_00505"/>
<dbReference type="NCBIfam" id="TIGR00120">
    <property type="entry name" value="ArgJ"/>
    <property type="match status" value="1"/>
</dbReference>
<dbReference type="FunFam" id="3.60.70.12:FF:000001">
    <property type="entry name" value="Arginine biosynthesis bifunctional protein ArgJ, chloroplastic"/>
    <property type="match status" value="1"/>
</dbReference>
<feature type="active site" description="Nucleophile" evidence="10">
    <location>
        <position position="194"/>
    </location>
</feature>
<feature type="site" description="Involved in the stabilization of negative charge on the oxyanion by the formation of the oxyanion hole" evidence="10">
    <location>
        <position position="125"/>
    </location>
</feature>
<keyword evidence="6 10" id="KW-0068">Autocatalytic cleavage</keyword>
<dbReference type="InterPro" id="IPR016117">
    <property type="entry name" value="ArgJ-like_dom_sf"/>
</dbReference>
<dbReference type="EMBL" id="CP012559">
    <property type="protein sequence ID" value="ALB27974.1"/>
    <property type="molecule type" value="Genomic_DNA"/>
</dbReference>
<comment type="similarity">
    <text evidence="1 10">Belongs to the ArgJ family.</text>
</comment>
<name>A0A0K2L9K4_9LACO</name>
<dbReference type="CDD" id="cd02152">
    <property type="entry name" value="OAT"/>
    <property type="match status" value="1"/>
</dbReference>
<dbReference type="HAMAP" id="MF_01106">
    <property type="entry name" value="ArgJ"/>
    <property type="match status" value="1"/>
</dbReference>
<keyword evidence="4 10" id="KW-0028">Amino-acid biosynthesis</keyword>
<feature type="binding site" evidence="10">
    <location>
        <position position="194"/>
    </location>
    <ligand>
        <name>substrate</name>
    </ligand>
</feature>
<comment type="subcellular location">
    <subcellularLocation>
        <location evidence="10">Cytoplasm</location>
    </subcellularLocation>
</comment>
<dbReference type="GO" id="GO:0006526">
    <property type="term" value="P:L-arginine biosynthetic process"/>
    <property type="evidence" value="ECO:0007669"/>
    <property type="project" value="UniProtKB-UniRule"/>
</dbReference>
<dbReference type="STRING" id="1074467.JP39_00505"/>
<dbReference type="SUPFAM" id="SSF56266">
    <property type="entry name" value="DmpA/ArgJ-like"/>
    <property type="match status" value="1"/>
</dbReference>
<protein>
    <recommendedName>
        <fullName evidence="10">Arginine biosynthesis bifunctional protein ArgJ</fullName>
    </recommendedName>
    <domain>
        <recommendedName>
            <fullName evidence="10">Glutamate N-acetyltransferase</fullName>
            <ecNumber evidence="10">2.3.1.35</ecNumber>
        </recommendedName>
        <alternativeName>
            <fullName evidence="10">Ornithine acetyltransferase</fullName>
            <shortName evidence="10">OATase</shortName>
        </alternativeName>
        <alternativeName>
            <fullName evidence="10">Ornithine transacetylase</fullName>
        </alternativeName>
    </domain>
    <domain>
        <recommendedName>
            <fullName evidence="10">Amino-acid acetyltransferase</fullName>
            <ecNumber evidence="10">2.3.1.1</ecNumber>
        </recommendedName>
        <alternativeName>
            <fullName evidence="10">N-acetylglutamate synthase</fullName>
            <shortName evidence="10">AGSase</shortName>
        </alternativeName>
    </domain>
    <component>
        <recommendedName>
            <fullName evidence="10">Arginine biosynthesis bifunctional protein ArgJ alpha chain</fullName>
        </recommendedName>
    </component>
    <component>
        <recommendedName>
            <fullName evidence="10">Arginine biosynthesis bifunctional protein ArgJ beta chain</fullName>
        </recommendedName>
    </component>
</protein>
<dbReference type="EC" id="2.3.1.35" evidence="10"/>
<feature type="binding site" evidence="10">
    <location>
        <position position="281"/>
    </location>
    <ligand>
        <name>substrate</name>
    </ligand>
</feature>
<reference evidence="11 12" key="1">
    <citation type="submission" date="2015-08" db="EMBL/GenBank/DDBJ databases">
        <title>Genomic sequence of Lactobacillus heilongjiangensis DSM 28069, isolated from Chinese traditional pickle.</title>
        <authorList>
            <person name="Jiang X."/>
            <person name="Zheng B."/>
            <person name="Cheng H."/>
        </authorList>
    </citation>
    <scope>NUCLEOTIDE SEQUENCE [LARGE SCALE GENOMIC DNA]</scope>
    <source>
        <strain evidence="11 12">DSM 28069</strain>
    </source>
</reference>
<comment type="pathway">
    <text evidence="10">Amino-acid biosynthesis; L-arginine biosynthesis; L-ornithine and N-acetyl-L-glutamate from L-glutamate and N(2)-acetyl-L-ornithine (cyclic): step 1/1.</text>
</comment>
<feature type="binding site" evidence="10">
    <location>
        <position position="408"/>
    </location>
    <ligand>
        <name>substrate</name>
    </ligand>
</feature>
<keyword evidence="5 10" id="KW-0808">Transferase</keyword>
<feature type="binding site" evidence="10">
    <location>
        <position position="157"/>
    </location>
    <ligand>
        <name>substrate</name>
    </ligand>
</feature>
<dbReference type="GO" id="GO:0005737">
    <property type="term" value="C:cytoplasm"/>
    <property type="evidence" value="ECO:0007669"/>
    <property type="project" value="UniProtKB-SubCell"/>
</dbReference>
<dbReference type="GO" id="GO:0004042">
    <property type="term" value="F:L-glutamate N-acetyltransferase activity"/>
    <property type="evidence" value="ECO:0007669"/>
    <property type="project" value="UniProtKB-UniRule"/>
</dbReference>
<dbReference type="EC" id="2.3.1.1" evidence="10"/>
<feature type="binding site" evidence="10">
    <location>
        <position position="403"/>
    </location>
    <ligand>
        <name>substrate</name>
    </ligand>
</feature>
<dbReference type="GO" id="GO:0006592">
    <property type="term" value="P:ornithine biosynthetic process"/>
    <property type="evidence" value="ECO:0007669"/>
    <property type="project" value="TreeGrafter"/>
</dbReference>
<dbReference type="AlphaFoldDB" id="A0A0K2L9K4"/>
<keyword evidence="8 10" id="KW-0012">Acyltransferase</keyword>
<dbReference type="RefSeq" id="WP_048699170.1">
    <property type="nucleotide sequence ID" value="NZ_BJDV01000009.1"/>
</dbReference>
<evidence type="ECO:0000256" key="3">
    <source>
        <dbReference type="ARBA" id="ARBA00022571"/>
    </source>
</evidence>
<dbReference type="Pfam" id="PF01960">
    <property type="entry name" value="ArgJ"/>
    <property type="match status" value="1"/>
</dbReference>
<dbReference type="PANTHER" id="PTHR23100">
    <property type="entry name" value="ARGININE BIOSYNTHESIS BIFUNCTIONAL PROTEIN ARGJ"/>
    <property type="match status" value="1"/>
</dbReference>
<evidence type="ECO:0000256" key="8">
    <source>
        <dbReference type="ARBA" id="ARBA00023315"/>
    </source>
</evidence>
<gene>
    <name evidence="10" type="primary">argJ</name>
    <name evidence="11" type="ORF">JP39_00505</name>
</gene>
<evidence type="ECO:0000256" key="4">
    <source>
        <dbReference type="ARBA" id="ARBA00022605"/>
    </source>
</evidence>
<feature type="site" description="Cleavage; by autolysis" evidence="10">
    <location>
        <begin position="193"/>
        <end position="194"/>
    </location>
</feature>
<comment type="subunit">
    <text evidence="2 10">Heterotetramer of two alpha and two beta chains.</text>
</comment>
<dbReference type="NCBIfam" id="NF003802">
    <property type="entry name" value="PRK05388.1"/>
    <property type="match status" value="1"/>
</dbReference>
<evidence type="ECO:0000313" key="11">
    <source>
        <dbReference type="EMBL" id="ALB27974.1"/>
    </source>
</evidence>
<keyword evidence="7 10" id="KW-0511">Multifunctional enzyme</keyword>
<dbReference type="PANTHER" id="PTHR23100:SF0">
    <property type="entry name" value="ARGININE BIOSYNTHESIS BIFUNCTIONAL PROTEIN ARGJ, MITOCHONDRIAL"/>
    <property type="match status" value="1"/>
</dbReference>
<evidence type="ECO:0000313" key="12">
    <source>
        <dbReference type="Proteomes" id="UP000061546"/>
    </source>
</evidence>
<evidence type="ECO:0000256" key="9">
    <source>
        <dbReference type="ARBA" id="ARBA00049439"/>
    </source>
</evidence>
<dbReference type="OrthoDB" id="9804242at2"/>
<comment type="function">
    <text evidence="10">Catalyzes two activities which are involved in the cyclic version of arginine biosynthesis: the synthesis of N-acetylglutamate from glutamate and acetyl-CoA as the acetyl donor, and of ornithine by transacetylation between N(2)-acetylornithine and glutamate.</text>
</comment>
<dbReference type="Gene3D" id="3.60.70.12">
    <property type="entry name" value="L-amino peptidase D-ALA esterase/amidase"/>
    <property type="match status" value="1"/>
</dbReference>
<comment type="catalytic activity">
    <reaction evidence="10">
        <text>L-glutamate + acetyl-CoA = N-acetyl-L-glutamate + CoA + H(+)</text>
        <dbReference type="Rhea" id="RHEA:24292"/>
        <dbReference type="ChEBI" id="CHEBI:15378"/>
        <dbReference type="ChEBI" id="CHEBI:29985"/>
        <dbReference type="ChEBI" id="CHEBI:44337"/>
        <dbReference type="ChEBI" id="CHEBI:57287"/>
        <dbReference type="ChEBI" id="CHEBI:57288"/>
        <dbReference type="EC" id="2.3.1.1"/>
    </reaction>
</comment>
<keyword evidence="12" id="KW-1185">Reference proteome</keyword>
<evidence type="ECO:0000256" key="1">
    <source>
        <dbReference type="ARBA" id="ARBA00006774"/>
    </source>
</evidence>
<keyword evidence="10" id="KW-0963">Cytoplasm</keyword>
<feature type="site" description="Involved in the stabilization of negative charge on the oxyanion by the formation of the oxyanion hole" evidence="10">
    <location>
        <position position="124"/>
    </location>
</feature>
<dbReference type="FunFam" id="3.10.20.340:FF:000001">
    <property type="entry name" value="Arginine biosynthesis bifunctional protein ArgJ, chloroplastic"/>
    <property type="match status" value="1"/>
</dbReference>
<evidence type="ECO:0000256" key="7">
    <source>
        <dbReference type="ARBA" id="ARBA00023268"/>
    </source>
</evidence>
<evidence type="ECO:0000256" key="5">
    <source>
        <dbReference type="ARBA" id="ARBA00022679"/>
    </source>
</evidence>
<accession>A0A0K2L9K4</accession>